<dbReference type="InterPro" id="IPR009045">
    <property type="entry name" value="Zn_M74/Hedgehog-like"/>
</dbReference>
<evidence type="ECO:0000259" key="2">
    <source>
        <dbReference type="Pfam" id="PF02557"/>
    </source>
</evidence>
<dbReference type="STRING" id="100884.GCA_000269565_00383"/>
<sequence>MKTPKRSYYNQKRSFSKRILIIPIVVICLTVLMFFQWTRIQLAFKGYSLTEQNMILKLDDEEIKSFLNNDKINSLESWNELENENHYQEYAYYQKLHSQLSKKDVIAYIDTFYQKYYDKLKELNYSDDVLCQMMKKAQLSDFEYITKQNLNYQQTKSYLDITGVIYTDLKAYIDSQKQPLEAVLSISYPFINSQNKVNRTYQIINPDSLATIIKKGFQIASDYIPNDLVTPNIIFSQDCTNRQLRKEASEALELMAQDASKENLHLAIKSAYRSYQEQKDIYDEYHQKYDQVTADSLVAIPGSSEHQLGLGVDLTSQSVIDGEWRFFGDTPEYKWVVANAHRYGYILRYPSHNSKMTGTTNEPWHFRYVGKEIAKIIHDNNWTLEEYVLHYGLGSDCLITK</sequence>
<dbReference type="Gene3D" id="3.30.1380.10">
    <property type="match status" value="1"/>
</dbReference>
<evidence type="ECO:0000313" key="3">
    <source>
        <dbReference type="EMBL" id="EFW03938.1"/>
    </source>
</evidence>
<keyword evidence="1" id="KW-0472">Membrane</keyword>
<dbReference type="AlphaFoldDB" id="E7GD87"/>
<dbReference type="RefSeq" id="WP_008789817.1">
    <property type="nucleotide sequence ID" value="NZ_AKCB01000001.1"/>
</dbReference>
<comment type="caution">
    <text evidence="3">The sequence shown here is derived from an EMBL/GenBank/DDBJ whole genome shotgun (WGS) entry which is preliminary data.</text>
</comment>
<feature type="domain" description="D-alanyl-D-alanine carboxypeptidase-like core" evidence="2">
    <location>
        <begin position="242"/>
        <end position="371"/>
    </location>
</feature>
<feature type="transmembrane region" description="Helical" evidence="1">
    <location>
        <begin position="20"/>
        <end position="38"/>
    </location>
</feature>
<dbReference type="GeneID" id="78228296"/>
<keyword evidence="1" id="KW-0812">Transmembrane</keyword>
<organism evidence="3 4">
    <name type="scientific">Coprobacillus cateniformis</name>
    <dbReference type="NCBI Taxonomy" id="100884"/>
    <lineage>
        <taxon>Bacteria</taxon>
        <taxon>Bacillati</taxon>
        <taxon>Bacillota</taxon>
        <taxon>Erysipelotrichia</taxon>
        <taxon>Erysipelotrichales</taxon>
        <taxon>Coprobacillaceae</taxon>
        <taxon>Coprobacillus</taxon>
    </lineage>
</organism>
<dbReference type="InterPro" id="IPR052179">
    <property type="entry name" value="DD-CPase-like"/>
</dbReference>
<dbReference type="InterPro" id="IPR058193">
    <property type="entry name" value="VanY/YodJ_core_dom"/>
</dbReference>
<proteinExistence type="predicted"/>
<dbReference type="HOGENOM" id="CLU_058389_0_0_9"/>
<gene>
    <name evidence="3" type="ORF">HMPREF9488_02730</name>
</gene>
<dbReference type="GO" id="GO:0006508">
    <property type="term" value="P:proteolysis"/>
    <property type="evidence" value="ECO:0007669"/>
    <property type="project" value="InterPro"/>
</dbReference>
<protein>
    <submittedName>
        <fullName evidence="3">Serine-type D-Ala-D-Ala carboxypeptidase</fullName>
    </submittedName>
</protein>
<keyword evidence="1" id="KW-1133">Transmembrane helix</keyword>
<dbReference type="Proteomes" id="UP000003157">
    <property type="component" value="Unassembled WGS sequence"/>
</dbReference>
<dbReference type="InterPro" id="IPR003709">
    <property type="entry name" value="VanY-like_core_dom"/>
</dbReference>
<dbReference type="OrthoDB" id="9792074at2"/>
<dbReference type="Pfam" id="PF02557">
    <property type="entry name" value="VanY"/>
    <property type="match status" value="1"/>
</dbReference>
<dbReference type="EMBL" id="ADKX01000041">
    <property type="protein sequence ID" value="EFW03938.1"/>
    <property type="molecule type" value="Genomic_DNA"/>
</dbReference>
<keyword evidence="4" id="KW-1185">Reference proteome</keyword>
<dbReference type="CDD" id="cd14852">
    <property type="entry name" value="LD-carboxypeptidase"/>
    <property type="match status" value="1"/>
</dbReference>
<dbReference type="SUPFAM" id="SSF55166">
    <property type="entry name" value="Hedgehog/DD-peptidase"/>
    <property type="match status" value="1"/>
</dbReference>
<reference evidence="3 4" key="1">
    <citation type="submission" date="2010-12" db="EMBL/GenBank/DDBJ databases">
        <title>The Genome Sequence of Coprobacillus sp. strain 29_1.</title>
        <authorList>
            <consortium name="The Broad Institute Genome Sequencing Platform"/>
            <person name="Earl A."/>
            <person name="Ward D."/>
            <person name="Feldgarden M."/>
            <person name="Gevers D."/>
            <person name="Daigneault M."/>
            <person name="Sibley C.D."/>
            <person name="White A."/>
            <person name="Strauss J."/>
            <person name="Allen-Vercoe E."/>
            <person name="Young S.K."/>
            <person name="Zeng Q."/>
            <person name="Gargeya S."/>
            <person name="Fitzgerald M."/>
            <person name="Haas B."/>
            <person name="Abouelleil A."/>
            <person name="Alvarado L."/>
            <person name="Arachchi H.M."/>
            <person name="Berlin A."/>
            <person name="Brown A."/>
            <person name="Chapman S.B."/>
            <person name="Chen Z."/>
            <person name="Dunbar C."/>
            <person name="Freedman E."/>
            <person name="Gearin G."/>
            <person name="Gellesch M."/>
            <person name="Goldberg J."/>
            <person name="Griggs A."/>
            <person name="Gujja S."/>
            <person name="Heilman E."/>
            <person name="Heiman D."/>
            <person name="Howarth C."/>
            <person name="Larson L."/>
            <person name="Lui A."/>
            <person name="MacDonald P.J.P."/>
            <person name="Mehta T."/>
            <person name="Montmayeur A."/>
            <person name="Murphy C."/>
            <person name="Neiman D."/>
            <person name="Pearson M."/>
            <person name="Priest M."/>
            <person name="Roberts A."/>
            <person name="Saif S."/>
            <person name="Shea T."/>
            <person name="Shenoy N."/>
            <person name="Sisk P."/>
            <person name="Stolte C."/>
            <person name="Sykes S."/>
            <person name="White J."/>
            <person name="Yandava C."/>
            <person name="Nusbaum C."/>
            <person name="Birren B."/>
        </authorList>
    </citation>
    <scope>NUCLEOTIDE SEQUENCE [LARGE SCALE GENOMIC DNA]</scope>
    <source>
        <strain evidence="3 4">29_1</strain>
    </source>
</reference>
<keyword evidence="3" id="KW-0645">Protease</keyword>
<dbReference type="GO" id="GO:0004180">
    <property type="term" value="F:carboxypeptidase activity"/>
    <property type="evidence" value="ECO:0007669"/>
    <property type="project" value="UniProtKB-KW"/>
</dbReference>
<evidence type="ECO:0000313" key="4">
    <source>
        <dbReference type="Proteomes" id="UP000003157"/>
    </source>
</evidence>
<keyword evidence="3" id="KW-0378">Hydrolase</keyword>
<dbReference type="PANTHER" id="PTHR34385">
    <property type="entry name" value="D-ALANYL-D-ALANINE CARBOXYPEPTIDASE"/>
    <property type="match status" value="1"/>
</dbReference>
<dbReference type="eggNOG" id="COG1876">
    <property type="taxonomic scope" value="Bacteria"/>
</dbReference>
<keyword evidence="3" id="KW-0121">Carboxypeptidase</keyword>
<dbReference type="PANTHER" id="PTHR34385:SF1">
    <property type="entry name" value="PEPTIDOGLYCAN L-ALANYL-D-GLUTAMATE ENDOPEPTIDASE CWLK"/>
    <property type="match status" value="1"/>
</dbReference>
<evidence type="ECO:0000256" key="1">
    <source>
        <dbReference type="SAM" id="Phobius"/>
    </source>
</evidence>
<name>E7GD87_9FIRM</name>
<accession>E7GD87</accession>